<dbReference type="PANTHER" id="PTHR42693">
    <property type="entry name" value="ARYLSULFATASE FAMILY MEMBER"/>
    <property type="match status" value="1"/>
</dbReference>
<dbReference type="AlphaFoldDB" id="A0A5C5ZKX4"/>
<dbReference type="InterPro" id="IPR017850">
    <property type="entry name" value="Alkaline_phosphatase_core_sf"/>
</dbReference>
<dbReference type="InterPro" id="IPR024607">
    <property type="entry name" value="Sulfatase_CS"/>
</dbReference>
<accession>A0A5C5ZKX4</accession>
<evidence type="ECO:0000313" key="7">
    <source>
        <dbReference type="Proteomes" id="UP000316213"/>
    </source>
</evidence>
<evidence type="ECO:0000256" key="4">
    <source>
        <dbReference type="ARBA" id="ARBA00022837"/>
    </source>
</evidence>
<protein>
    <submittedName>
        <fullName evidence="6">Arylsulfatase</fullName>
        <ecNumber evidence="6">3.1.6.1</ecNumber>
    </submittedName>
</protein>
<keyword evidence="7" id="KW-1185">Reference proteome</keyword>
<dbReference type="GO" id="GO:0046872">
    <property type="term" value="F:metal ion binding"/>
    <property type="evidence" value="ECO:0007669"/>
    <property type="project" value="UniProtKB-KW"/>
</dbReference>
<dbReference type="PANTHER" id="PTHR42693:SF53">
    <property type="entry name" value="ENDO-4-O-SULFATASE"/>
    <property type="match status" value="1"/>
</dbReference>
<gene>
    <name evidence="6" type="primary">atsA_98</name>
    <name evidence="6" type="ORF">Pla100_59730</name>
</gene>
<evidence type="ECO:0000256" key="3">
    <source>
        <dbReference type="ARBA" id="ARBA00022801"/>
    </source>
</evidence>
<feature type="domain" description="Sulfatase N-terminal" evidence="5">
    <location>
        <begin position="1"/>
        <end position="239"/>
    </location>
</feature>
<comment type="similarity">
    <text evidence="1">Belongs to the sulfatase family.</text>
</comment>
<evidence type="ECO:0000256" key="1">
    <source>
        <dbReference type="ARBA" id="ARBA00008779"/>
    </source>
</evidence>
<dbReference type="Pfam" id="PF00884">
    <property type="entry name" value="Sulfatase"/>
    <property type="match status" value="1"/>
</dbReference>
<proteinExistence type="inferred from homology"/>
<keyword evidence="3 6" id="KW-0378">Hydrolase</keyword>
<comment type="caution">
    <text evidence="6">The sequence shown here is derived from an EMBL/GenBank/DDBJ whole genome shotgun (WGS) entry which is preliminary data.</text>
</comment>
<dbReference type="SUPFAM" id="SSF53649">
    <property type="entry name" value="Alkaline phosphatase-like"/>
    <property type="match status" value="1"/>
</dbReference>
<dbReference type="EC" id="3.1.6.1" evidence="6"/>
<dbReference type="PROSITE" id="PS00149">
    <property type="entry name" value="SULFATASE_2"/>
    <property type="match status" value="1"/>
</dbReference>
<evidence type="ECO:0000259" key="5">
    <source>
        <dbReference type="Pfam" id="PF00884"/>
    </source>
</evidence>
<keyword evidence="4" id="KW-0106">Calcium</keyword>
<dbReference type="Gene3D" id="3.40.720.10">
    <property type="entry name" value="Alkaline Phosphatase, subunit A"/>
    <property type="match status" value="1"/>
</dbReference>
<sequence length="350" mass="39882">MANLLQDAGYTTAISGKWHLAHFDRHPDHLTDQGFEYQNAWAHVIDGKRNRRYWESTYFREKELVTDGPEIFGPDKFCSYVTDFMEEHKDDDKPFFVYYPMVLVHFPFPQTPDNIDDPQPGWTPEDNLRIAEQKKWSEQNYTAMVEYTDKLVGQVATKIDALGIAENTLLIVTGDNGSYYKTKTQYKGQLVKGGKGSVTDSGTRVPFIAYWKGKIEPGSVNEVLIDFTDVLPTLVELGGGELPPDQHLDGVSFLGQMLGQANAPSREWVFMGNLPKAMIRADKFSLDAAGQLYDLRQNRYQPEPVPTSEFTKVHTSYHKMLSEAMESLDHPFTAGLKPSEEKRVRKRMQK</sequence>
<dbReference type="Proteomes" id="UP000316213">
    <property type="component" value="Unassembled WGS sequence"/>
</dbReference>
<evidence type="ECO:0000256" key="2">
    <source>
        <dbReference type="ARBA" id="ARBA00022723"/>
    </source>
</evidence>
<reference evidence="6 7" key="1">
    <citation type="submission" date="2019-02" db="EMBL/GenBank/DDBJ databases">
        <title>Deep-cultivation of Planctomycetes and their phenomic and genomic characterization uncovers novel biology.</title>
        <authorList>
            <person name="Wiegand S."/>
            <person name="Jogler M."/>
            <person name="Boedeker C."/>
            <person name="Pinto D."/>
            <person name="Vollmers J."/>
            <person name="Rivas-Marin E."/>
            <person name="Kohn T."/>
            <person name="Peeters S.H."/>
            <person name="Heuer A."/>
            <person name="Rast P."/>
            <person name="Oberbeckmann S."/>
            <person name="Bunk B."/>
            <person name="Jeske O."/>
            <person name="Meyerdierks A."/>
            <person name="Storesund J.E."/>
            <person name="Kallscheuer N."/>
            <person name="Luecker S."/>
            <person name="Lage O.M."/>
            <person name="Pohl T."/>
            <person name="Merkel B.J."/>
            <person name="Hornburger P."/>
            <person name="Mueller R.-W."/>
            <person name="Bruemmer F."/>
            <person name="Labrenz M."/>
            <person name="Spormann A.M."/>
            <person name="Op Den Camp H."/>
            <person name="Overmann J."/>
            <person name="Amann R."/>
            <person name="Jetten M.S.M."/>
            <person name="Mascher T."/>
            <person name="Medema M.H."/>
            <person name="Devos D.P."/>
            <person name="Kaster A.-K."/>
            <person name="Ovreas L."/>
            <person name="Rohde M."/>
            <person name="Galperin M.Y."/>
            <person name="Jogler C."/>
        </authorList>
    </citation>
    <scope>NUCLEOTIDE SEQUENCE [LARGE SCALE GENOMIC DNA]</scope>
    <source>
        <strain evidence="6 7">Pla100</strain>
    </source>
</reference>
<dbReference type="InterPro" id="IPR000917">
    <property type="entry name" value="Sulfatase_N"/>
</dbReference>
<dbReference type="GO" id="GO:0004065">
    <property type="term" value="F:arylsulfatase activity"/>
    <property type="evidence" value="ECO:0007669"/>
    <property type="project" value="UniProtKB-EC"/>
</dbReference>
<dbReference type="InterPro" id="IPR050738">
    <property type="entry name" value="Sulfatase"/>
</dbReference>
<dbReference type="OrthoDB" id="9783154at2"/>
<evidence type="ECO:0000313" key="6">
    <source>
        <dbReference type="EMBL" id="TWT87083.1"/>
    </source>
</evidence>
<name>A0A5C5ZKX4_9BACT</name>
<organism evidence="6 7">
    <name type="scientific">Neorhodopirellula pilleata</name>
    <dbReference type="NCBI Taxonomy" id="2714738"/>
    <lineage>
        <taxon>Bacteria</taxon>
        <taxon>Pseudomonadati</taxon>
        <taxon>Planctomycetota</taxon>
        <taxon>Planctomycetia</taxon>
        <taxon>Pirellulales</taxon>
        <taxon>Pirellulaceae</taxon>
        <taxon>Neorhodopirellula</taxon>
    </lineage>
</organism>
<dbReference type="EMBL" id="SJPM01000028">
    <property type="protein sequence ID" value="TWT87083.1"/>
    <property type="molecule type" value="Genomic_DNA"/>
</dbReference>
<keyword evidence="2" id="KW-0479">Metal-binding</keyword>